<dbReference type="InterPro" id="IPR005672">
    <property type="entry name" value="Phosphate_PstA"/>
</dbReference>
<evidence type="ECO:0000256" key="6">
    <source>
        <dbReference type="ARBA" id="ARBA00022692"/>
    </source>
</evidence>
<protein>
    <recommendedName>
        <fullName evidence="3 9">Phosphate transport system permease protein PstA</fullName>
    </recommendedName>
</protein>
<dbReference type="SUPFAM" id="SSF161098">
    <property type="entry name" value="MetI-like"/>
    <property type="match status" value="1"/>
</dbReference>
<organism evidence="12 13">
    <name type="scientific">Kiritimatiella glycovorans</name>
    <dbReference type="NCBI Taxonomy" id="1307763"/>
    <lineage>
        <taxon>Bacteria</taxon>
        <taxon>Pseudomonadati</taxon>
        <taxon>Kiritimatiellota</taxon>
        <taxon>Kiritimatiellia</taxon>
        <taxon>Kiritimatiellales</taxon>
        <taxon>Kiritimatiellaceae</taxon>
        <taxon>Kiritimatiella</taxon>
    </lineage>
</organism>
<dbReference type="InterPro" id="IPR035906">
    <property type="entry name" value="MetI-like_sf"/>
</dbReference>
<evidence type="ECO:0000256" key="2">
    <source>
        <dbReference type="ARBA" id="ARBA00007069"/>
    </source>
</evidence>
<dbReference type="GO" id="GO:0005886">
    <property type="term" value="C:plasma membrane"/>
    <property type="evidence" value="ECO:0007669"/>
    <property type="project" value="UniProtKB-SubCell"/>
</dbReference>
<keyword evidence="13" id="KW-1185">Reference proteome</keyword>
<dbReference type="CDD" id="cd06261">
    <property type="entry name" value="TM_PBP2"/>
    <property type="match status" value="1"/>
</dbReference>
<keyword evidence="4" id="KW-0813">Transport</keyword>
<dbReference type="STRING" id="1307763.L21SP4_00292"/>
<evidence type="ECO:0000256" key="1">
    <source>
        <dbReference type="ARBA" id="ARBA00004651"/>
    </source>
</evidence>
<accession>A0A0G3EBA4</accession>
<dbReference type="EMBL" id="CP010904">
    <property type="protein sequence ID" value="AKJ63573.1"/>
    <property type="molecule type" value="Genomic_DNA"/>
</dbReference>
<comment type="similarity">
    <text evidence="2 9">Belongs to the binding-protein-dependent transport system permease family. CysTW subfamily.</text>
</comment>
<dbReference type="GO" id="GO:0035435">
    <property type="term" value="P:phosphate ion transmembrane transport"/>
    <property type="evidence" value="ECO:0007669"/>
    <property type="project" value="InterPro"/>
</dbReference>
<reference evidence="13" key="1">
    <citation type="submission" date="2015-02" db="EMBL/GenBank/DDBJ databases">
        <title>Description and complete genome sequence of the first cultured representative of the subdivision 5 of the Verrucomicrobia phylum.</title>
        <authorList>
            <person name="Spring S."/>
            <person name="Bunk B."/>
            <person name="Sproer C."/>
            <person name="Klenk H.-P."/>
        </authorList>
    </citation>
    <scope>NUCLEOTIDE SEQUENCE [LARGE SCALE GENOMIC DNA]</scope>
    <source>
        <strain evidence="13">L21-Fru-AB</strain>
    </source>
</reference>
<dbReference type="InterPro" id="IPR000515">
    <property type="entry name" value="MetI-like"/>
</dbReference>
<feature type="domain" description="ABC transmembrane type-1" evidence="11">
    <location>
        <begin position="216"/>
        <end position="430"/>
    </location>
</feature>
<dbReference type="PANTHER" id="PTHR43470:SF3">
    <property type="entry name" value="PHOSPHATE TRANSPORT SYSTEM PERMEASE PROTEIN PSTA-RELATED"/>
    <property type="match status" value="1"/>
</dbReference>
<feature type="transmembrane region" description="Helical" evidence="9">
    <location>
        <begin position="328"/>
        <end position="352"/>
    </location>
</feature>
<evidence type="ECO:0000256" key="3">
    <source>
        <dbReference type="ARBA" id="ARBA00016864"/>
    </source>
</evidence>
<evidence type="ECO:0000313" key="13">
    <source>
        <dbReference type="Proteomes" id="UP000035268"/>
    </source>
</evidence>
<dbReference type="Pfam" id="PF00528">
    <property type="entry name" value="BPD_transp_1"/>
    <property type="match status" value="1"/>
</dbReference>
<name>A0A0G3EBA4_9BACT</name>
<keyword evidence="6 9" id="KW-0812">Transmembrane</keyword>
<evidence type="ECO:0000313" key="12">
    <source>
        <dbReference type="EMBL" id="AKJ63573.1"/>
    </source>
</evidence>
<evidence type="ECO:0000256" key="7">
    <source>
        <dbReference type="ARBA" id="ARBA00022989"/>
    </source>
</evidence>
<dbReference type="PROSITE" id="PS50928">
    <property type="entry name" value="ABC_TM1"/>
    <property type="match status" value="1"/>
</dbReference>
<evidence type="ECO:0000256" key="5">
    <source>
        <dbReference type="ARBA" id="ARBA00022475"/>
    </source>
</evidence>
<evidence type="ECO:0000256" key="8">
    <source>
        <dbReference type="ARBA" id="ARBA00023136"/>
    </source>
</evidence>
<gene>
    <name evidence="12" type="primary">pstA</name>
    <name evidence="12" type="ORF">L21SP4_00292</name>
</gene>
<dbReference type="PATRIC" id="fig|1609981.3.peg.306"/>
<sequence>MDRAFSGVGLFSILVMGLFLLFVLGPIIGRGISAYVFRGTIEHRRFLLENFERGDSSRFEREMQAVREARRPVFRHLREFEAAMDESRELRSEYRRSFRELEEAVHHLIGPDPEDKAPVLVRKKYGATRLDQARTHLFEAMHEERWVPDPDNPGGALIRTHTPRGEHFAGTRLEPLFPYLEEHFEAMLQPGWTFYWRFLTDRSIDSHFFGGIGPEVLGTLYLTLGAMLFAMPMGIIAAIYLCEYARPGRVINLIRTCISTLAGVPSIVFGLFGLAFFLNTLQVTQTKSVLAGSLTLALMILPTVIRASEEAILAVPAAYKEAALSLGAGRWHTICTVILPAALPGILTGVVISMGRAAGETAPIIFTAAVSMGEPLQLFDAFSQPTPALPWNIYNLATEHEAVDQIRHVQYGMVFTLVAIVLILNITAIAIRARISSRLKG</sequence>
<keyword evidence="10" id="KW-0175">Coiled coil</keyword>
<dbReference type="GO" id="GO:0005315">
    <property type="term" value="F:phosphate transmembrane transporter activity"/>
    <property type="evidence" value="ECO:0007669"/>
    <property type="project" value="InterPro"/>
</dbReference>
<reference evidence="12 13" key="2">
    <citation type="journal article" date="2016" name="ISME J.">
        <title>Characterization of the first cultured representative of Verrucomicrobia subdivision 5 indicates the proposal of a novel phylum.</title>
        <authorList>
            <person name="Spring S."/>
            <person name="Bunk B."/>
            <person name="Sproer C."/>
            <person name="Schumann P."/>
            <person name="Rohde M."/>
            <person name="Tindall B.J."/>
            <person name="Klenk H.P."/>
        </authorList>
    </citation>
    <scope>NUCLEOTIDE SEQUENCE [LARGE SCALE GENOMIC DNA]</scope>
    <source>
        <strain evidence="12 13">L21-Fru-AB</strain>
    </source>
</reference>
<evidence type="ECO:0000256" key="10">
    <source>
        <dbReference type="SAM" id="Coils"/>
    </source>
</evidence>
<evidence type="ECO:0000256" key="9">
    <source>
        <dbReference type="RuleBase" id="RU363043"/>
    </source>
</evidence>
<keyword evidence="8 9" id="KW-0472">Membrane</keyword>
<dbReference type="AlphaFoldDB" id="A0A0G3EBA4"/>
<feature type="transmembrane region" description="Helical" evidence="9">
    <location>
        <begin position="411"/>
        <end position="431"/>
    </location>
</feature>
<feature type="transmembrane region" description="Helical" evidence="9">
    <location>
        <begin position="6"/>
        <end position="28"/>
    </location>
</feature>
<feature type="transmembrane region" description="Helical" evidence="9">
    <location>
        <begin position="220"/>
        <end position="241"/>
    </location>
</feature>
<evidence type="ECO:0000259" key="11">
    <source>
        <dbReference type="PROSITE" id="PS50928"/>
    </source>
</evidence>
<keyword evidence="5 9" id="KW-1003">Cell membrane</keyword>
<feature type="transmembrane region" description="Helical" evidence="9">
    <location>
        <begin position="253"/>
        <end position="277"/>
    </location>
</feature>
<dbReference type="Proteomes" id="UP000035268">
    <property type="component" value="Chromosome"/>
</dbReference>
<proteinExistence type="inferred from homology"/>
<comment type="caution">
    <text evidence="9">Lacks conserved residue(s) required for the propagation of feature annotation.</text>
</comment>
<evidence type="ECO:0000256" key="4">
    <source>
        <dbReference type="ARBA" id="ARBA00022448"/>
    </source>
</evidence>
<dbReference type="KEGG" id="vbl:L21SP4_00292"/>
<comment type="subcellular location">
    <subcellularLocation>
        <location evidence="1 9">Cell membrane</location>
        <topology evidence="1 9">Multi-pass membrane protein</topology>
    </subcellularLocation>
</comment>
<dbReference type="NCBIfam" id="TIGR00974">
    <property type="entry name" value="3a0107s02c"/>
    <property type="match status" value="1"/>
</dbReference>
<dbReference type="PANTHER" id="PTHR43470">
    <property type="entry name" value="PHOSPHATE TRANSPORT SYSTEM PERMEASE PROTEIN PSTA-RELATED"/>
    <property type="match status" value="1"/>
</dbReference>
<dbReference type="Gene3D" id="1.10.3720.10">
    <property type="entry name" value="MetI-like"/>
    <property type="match status" value="1"/>
</dbReference>
<feature type="coiled-coil region" evidence="10">
    <location>
        <begin position="77"/>
        <end position="104"/>
    </location>
</feature>
<keyword evidence="7 9" id="KW-1133">Transmembrane helix</keyword>